<dbReference type="Pfam" id="PF00856">
    <property type="entry name" value="SET"/>
    <property type="match status" value="1"/>
</dbReference>
<dbReference type="PANTHER" id="PTHR13271:SF145">
    <property type="entry name" value="SET DOMAIN-CONTAINING PROTEIN"/>
    <property type="match status" value="1"/>
</dbReference>
<feature type="region of interest" description="Disordered" evidence="4">
    <location>
        <begin position="384"/>
        <end position="407"/>
    </location>
</feature>
<dbReference type="GO" id="GO:0032259">
    <property type="term" value="P:methylation"/>
    <property type="evidence" value="ECO:0007669"/>
    <property type="project" value="UniProtKB-KW"/>
</dbReference>
<dbReference type="InterPro" id="IPR015353">
    <property type="entry name" value="Rubisco_LSMT_subst-bd"/>
</dbReference>
<keyword evidence="3" id="KW-0949">S-adenosyl-L-methionine</keyword>
<evidence type="ECO:0000256" key="3">
    <source>
        <dbReference type="ARBA" id="ARBA00022691"/>
    </source>
</evidence>
<accession>A0AAW1RJB1</accession>
<dbReference type="AlphaFoldDB" id="A0AAW1RJB1"/>
<dbReference type="Proteomes" id="UP001438707">
    <property type="component" value="Unassembled WGS sequence"/>
</dbReference>
<dbReference type="InterPro" id="IPR050600">
    <property type="entry name" value="SETD3_SETD6_MTase"/>
</dbReference>
<organism evidence="6 7">
    <name type="scientific">Apatococcus lobatus</name>
    <dbReference type="NCBI Taxonomy" id="904363"/>
    <lineage>
        <taxon>Eukaryota</taxon>
        <taxon>Viridiplantae</taxon>
        <taxon>Chlorophyta</taxon>
        <taxon>core chlorophytes</taxon>
        <taxon>Trebouxiophyceae</taxon>
        <taxon>Chlorellales</taxon>
        <taxon>Chlorellaceae</taxon>
        <taxon>Apatococcus</taxon>
    </lineage>
</organism>
<feature type="compositionally biased region" description="Basic residues" evidence="4">
    <location>
        <begin position="384"/>
        <end position="393"/>
    </location>
</feature>
<evidence type="ECO:0000256" key="4">
    <source>
        <dbReference type="SAM" id="MobiDB-lite"/>
    </source>
</evidence>
<feature type="compositionally biased region" description="Acidic residues" evidence="4">
    <location>
        <begin position="476"/>
        <end position="497"/>
    </location>
</feature>
<evidence type="ECO:0000256" key="1">
    <source>
        <dbReference type="ARBA" id="ARBA00022603"/>
    </source>
</evidence>
<protein>
    <recommendedName>
        <fullName evidence="5">SET domain-containing protein</fullName>
    </recommendedName>
</protein>
<dbReference type="InterPro" id="IPR001214">
    <property type="entry name" value="SET_dom"/>
</dbReference>
<keyword evidence="1" id="KW-0489">Methyltransferase</keyword>
<dbReference type="Gene3D" id="3.90.1420.10">
    <property type="entry name" value="Rubisco LSMT, substrate-binding domain"/>
    <property type="match status" value="1"/>
</dbReference>
<evidence type="ECO:0000313" key="7">
    <source>
        <dbReference type="Proteomes" id="UP001438707"/>
    </source>
</evidence>
<dbReference type="PANTHER" id="PTHR13271">
    <property type="entry name" value="UNCHARACTERIZED PUTATIVE METHYLTRANSFERASE"/>
    <property type="match status" value="1"/>
</dbReference>
<dbReference type="InterPro" id="IPR036464">
    <property type="entry name" value="Rubisco_LSMT_subst-bd_sf"/>
</dbReference>
<sequence length="497" mass="53836">MGKPEQSAFLRWLDAAGGTLHPQLDVFADTGSTGRGVQAQAAIAQGQQLAKIPLDCCLHVRHKACLEVWNVIQESRMDITFFVGTVLALMRELCKGAASTFQPYLHILPQDHDCLLSWTSAEADQLKGTSIHAAAVRGSQEVFEAEAWPVIQQQQGLWPYTSRSEALLAFEACAGLVQTRSFHMSKTNHMTGLSEDGEELYLIPGIDMMNHTCMTEACNTSLQRSGPAGCVPVAVQTPGETSGASPAARGGPCFVMHAEKDIAKGGEILHSYGVLSDAQLLQTYGFVPNLPPGVSNPDNSLPVTAADVMACCQRPTPQAASNRKAKGKVNDTNKLAQMREMLLEELGLATAPILLKETDPVPDPLITLAQVMHMDAQELQLLLKRSRGSKRQKRQPDSKGPAVDADSPAAMLACQSLLRLFHERSKALSDPTTAGKMLAVAPQRQAAAERIRRWEQQIVEQAKAEALAMIMQESDKSEEDEDSDLDESNSDSDNSDT</sequence>
<keyword evidence="7" id="KW-1185">Reference proteome</keyword>
<dbReference type="GO" id="GO:0016279">
    <property type="term" value="F:protein-lysine N-methyltransferase activity"/>
    <property type="evidence" value="ECO:0007669"/>
    <property type="project" value="TreeGrafter"/>
</dbReference>
<name>A0AAW1RJB1_9CHLO</name>
<evidence type="ECO:0000256" key="2">
    <source>
        <dbReference type="ARBA" id="ARBA00022679"/>
    </source>
</evidence>
<feature type="domain" description="SET" evidence="5">
    <location>
        <begin position="22"/>
        <end position="273"/>
    </location>
</feature>
<feature type="region of interest" description="Disordered" evidence="4">
    <location>
        <begin position="470"/>
        <end position="497"/>
    </location>
</feature>
<dbReference type="Pfam" id="PF09273">
    <property type="entry name" value="Rubis-subs-bind"/>
    <property type="match status" value="1"/>
</dbReference>
<gene>
    <name evidence="6" type="ORF">WJX74_005732</name>
</gene>
<dbReference type="SUPFAM" id="SSF81822">
    <property type="entry name" value="RuBisCo LSMT C-terminal, substrate-binding domain"/>
    <property type="match status" value="1"/>
</dbReference>
<dbReference type="Gene3D" id="3.90.1410.10">
    <property type="entry name" value="set domain protein methyltransferase, domain 1"/>
    <property type="match status" value="1"/>
</dbReference>
<proteinExistence type="predicted"/>
<dbReference type="CDD" id="cd10527">
    <property type="entry name" value="SET_LSMT"/>
    <property type="match status" value="1"/>
</dbReference>
<dbReference type="PROSITE" id="PS50280">
    <property type="entry name" value="SET"/>
    <property type="match status" value="1"/>
</dbReference>
<dbReference type="EMBL" id="JALJOS010000010">
    <property type="protein sequence ID" value="KAK9833784.1"/>
    <property type="molecule type" value="Genomic_DNA"/>
</dbReference>
<evidence type="ECO:0000259" key="5">
    <source>
        <dbReference type="PROSITE" id="PS50280"/>
    </source>
</evidence>
<keyword evidence="2" id="KW-0808">Transferase</keyword>
<comment type="caution">
    <text evidence="6">The sequence shown here is derived from an EMBL/GenBank/DDBJ whole genome shotgun (WGS) entry which is preliminary data.</text>
</comment>
<dbReference type="SUPFAM" id="SSF82199">
    <property type="entry name" value="SET domain"/>
    <property type="match status" value="1"/>
</dbReference>
<dbReference type="InterPro" id="IPR046341">
    <property type="entry name" value="SET_dom_sf"/>
</dbReference>
<reference evidence="6 7" key="1">
    <citation type="journal article" date="2024" name="Nat. Commun.">
        <title>Phylogenomics reveals the evolutionary origins of lichenization in chlorophyte algae.</title>
        <authorList>
            <person name="Puginier C."/>
            <person name="Libourel C."/>
            <person name="Otte J."/>
            <person name="Skaloud P."/>
            <person name="Haon M."/>
            <person name="Grisel S."/>
            <person name="Petersen M."/>
            <person name="Berrin J.G."/>
            <person name="Delaux P.M."/>
            <person name="Dal Grande F."/>
            <person name="Keller J."/>
        </authorList>
    </citation>
    <scope>NUCLEOTIDE SEQUENCE [LARGE SCALE GENOMIC DNA]</scope>
    <source>
        <strain evidence="6 7">SAG 2145</strain>
    </source>
</reference>
<evidence type="ECO:0000313" key="6">
    <source>
        <dbReference type="EMBL" id="KAK9833784.1"/>
    </source>
</evidence>